<dbReference type="eggNOG" id="COG0405">
    <property type="taxonomic scope" value="Bacteria"/>
</dbReference>
<dbReference type="InterPro" id="IPR029055">
    <property type="entry name" value="Ntn_hydrolases_N"/>
</dbReference>
<dbReference type="SUPFAM" id="SSF56235">
    <property type="entry name" value="N-terminal nucleophile aminohydrolases (Ntn hydrolases)"/>
    <property type="match status" value="1"/>
</dbReference>
<dbReference type="InterPro" id="IPR051792">
    <property type="entry name" value="GGT_bact"/>
</dbReference>
<dbReference type="PANTHER" id="PTHR43199">
    <property type="entry name" value="GLUTATHIONE HYDROLASE"/>
    <property type="match status" value="1"/>
</dbReference>
<dbReference type="GO" id="GO:0016740">
    <property type="term" value="F:transferase activity"/>
    <property type="evidence" value="ECO:0007669"/>
    <property type="project" value="UniProtKB-KW"/>
</dbReference>
<evidence type="ECO:0000256" key="1">
    <source>
        <dbReference type="ARBA" id="ARBA00009381"/>
    </source>
</evidence>
<gene>
    <name evidence="2" type="ORF">M2A_1788</name>
</gene>
<keyword evidence="3" id="KW-1185">Reference proteome</keyword>
<organism evidence="2 3">
    <name type="scientific">Tepidicaulis marinus</name>
    <dbReference type="NCBI Taxonomy" id="1333998"/>
    <lineage>
        <taxon>Bacteria</taxon>
        <taxon>Pseudomonadati</taxon>
        <taxon>Pseudomonadota</taxon>
        <taxon>Alphaproteobacteria</taxon>
        <taxon>Hyphomicrobiales</taxon>
        <taxon>Parvibaculaceae</taxon>
        <taxon>Tepidicaulis</taxon>
    </lineage>
</organism>
<dbReference type="RefSeq" id="WP_052379347.1">
    <property type="nucleotide sequence ID" value="NZ_BBIO01000008.1"/>
</dbReference>
<protein>
    <submittedName>
        <fullName evidence="2">Gamma-glutamyltransferase</fullName>
    </submittedName>
</protein>
<dbReference type="PRINTS" id="PR01210">
    <property type="entry name" value="GGTRANSPTASE"/>
</dbReference>
<name>A0A081BB71_9HYPH</name>
<dbReference type="PANTHER" id="PTHR43199:SF1">
    <property type="entry name" value="GLUTATHIONE HYDROLASE PROENZYME"/>
    <property type="match status" value="1"/>
</dbReference>
<evidence type="ECO:0000313" key="2">
    <source>
        <dbReference type="EMBL" id="GAK45289.1"/>
    </source>
</evidence>
<reference evidence="2 3" key="1">
    <citation type="submission" date="2014-07" db="EMBL/GenBank/DDBJ databases">
        <title>Tepidicaulis marinum gen. nov., sp. nov., a novel marine bacterium denitrifying nitrate to nitrous oxide strictly under microaerobic conditions.</title>
        <authorList>
            <person name="Takeuchi M."/>
            <person name="Yamagishi T."/>
            <person name="Kamagata Y."/>
            <person name="Oshima K."/>
            <person name="Hattori M."/>
            <person name="Katayama T."/>
            <person name="Hanada S."/>
            <person name="Tamaki H."/>
            <person name="Marumo K."/>
            <person name="Maeda H."/>
            <person name="Nedachi M."/>
            <person name="Iwasaki W."/>
            <person name="Suwa Y."/>
            <person name="Sakata S."/>
        </authorList>
    </citation>
    <scope>NUCLEOTIDE SEQUENCE [LARGE SCALE GENOMIC DNA]</scope>
    <source>
        <strain evidence="2 3">MA2</strain>
    </source>
</reference>
<accession>A0A081BB71</accession>
<keyword evidence="2" id="KW-0808">Transferase</keyword>
<dbReference type="Pfam" id="PF01019">
    <property type="entry name" value="G_glu_transpept"/>
    <property type="match status" value="1"/>
</dbReference>
<comment type="caution">
    <text evidence="2">The sequence shown here is derived from an EMBL/GenBank/DDBJ whole genome shotgun (WGS) entry which is preliminary data.</text>
</comment>
<sequence length="306" mass="32768">MQQQKIIPAAAILAALVLAVAGWFLLRAEEQPFMASTANPYATEAALEILEEGGSAVDAAIAVEAVLTLVEPQSSGLGGGAYLLHWDARAERLETYDGRETAPAGITPDVFVDAGGNPRPFIEAVVSGESVGVPGVVAMLHMAHKDHGRLPWARLFEPALKLAEEGFIVSPRLAALIEWSPALPNIPAARDYFFTQNAEGELVPHPAGTLLKNPAYAQTLRLVQQDPAVFYTGDIAQKIVLAVRGAPTRAGTLSMSDLRAYKPIKRDPLCALPTAFIKSAAWAPAHRAGSPAFRFWAFLKISMSQR</sequence>
<dbReference type="Proteomes" id="UP000028702">
    <property type="component" value="Unassembled WGS sequence"/>
</dbReference>
<proteinExistence type="inferred from homology"/>
<dbReference type="STRING" id="1333998.M2A_1788"/>
<dbReference type="AlphaFoldDB" id="A0A081BB71"/>
<dbReference type="EMBL" id="BBIO01000008">
    <property type="protein sequence ID" value="GAK45289.1"/>
    <property type="molecule type" value="Genomic_DNA"/>
</dbReference>
<evidence type="ECO:0000313" key="3">
    <source>
        <dbReference type="Proteomes" id="UP000028702"/>
    </source>
</evidence>
<comment type="similarity">
    <text evidence="1">Belongs to the gamma-glutamyltransferase family.</text>
</comment>